<reference evidence="7 8" key="2">
    <citation type="journal article" date="2012" name="J. Bacteriol.">
        <title>Genome Sequence of Edwardsiella ictaluri 93-146, a Strain Associated with a Natural Channel Catfish Outbreak of Enteric Septicemia of Catfish.</title>
        <authorList>
            <person name="Williams M.L."/>
            <person name="Gillaspy A.F."/>
            <person name="Dyer D.W."/>
            <person name="Thune R.L."/>
            <person name="Waldbieser G.C."/>
            <person name="Schuster S.C."/>
            <person name="Gipson J."/>
            <person name="Zaitshik J."/>
            <person name="Landry C."/>
            <person name="Banes M.M."/>
            <person name="Lawrence M.L."/>
        </authorList>
    </citation>
    <scope>NUCLEOTIDE SEQUENCE [LARGE SCALE GENOMIC DNA]</scope>
    <source>
        <strain evidence="7 8">93-146</strain>
    </source>
</reference>
<dbReference type="PANTHER" id="PTHR42770:SF13">
    <property type="entry name" value="L-METHIONINE_BRANCHED-CHAIN AMINO ACID EXPORTER YJEH"/>
    <property type="match status" value="1"/>
</dbReference>
<keyword evidence="2" id="KW-1003">Cell membrane</keyword>
<feature type="transmembrane region" description="Helical" evidence="6">
    <location>
        <begin position="149"/>
        <end position="166"/>
    </location>
</feature>
<dbReference type="InterPro" id="IPR002293">
    <property type="entry name" value="AA/rel_permease1"/>
</dbReference>
<protein>
    <recommendedName>
        <fullName evidence="9">Amino acid permease</fullName>
    </recommendedName>
</protein>
<comment type="subcellular location">
    <subcellularLocation>
        <location evidence="1">Cell membrane</location>
        <topology evidence="1">Multi-pass membrane protein</topology>
    </subcellularLocation>
</comment>
<proteinExistence type="predicted"/>
<evidence type="ECO:0000256" key="5">
    <source>
        <dbReference type="ARBA" id="ARBA00023136"/>
    </source>
</evidence>
<keyword evidence="3 6" id="KW-0812">Transmembrane</keyword>
<keyword evidence="4 6" id="KW-1133">Transmembrane helix</keyword>
<evidence type="ECO:0000256" key="4">
    <source>
        <dbReference type="ARBA" id="ARBA00022989"/>
    </source>
</evidence>
<reference evidence="8" key="1">
    <citation type="submission" date="2009-03" db="EMBL/GenBank/DDBJ databases">
        <title>Complete genome sequence of Edwardsiella ictaluri 93-146.</title>
        <authorList>
            <person name="Williams M.L."/>
            <person name="Gillaspy A.F."/>
            <person name="Dyer D.W."/>
            <person name="Thune R.L."/>
            <person name="Waldbieser G.C."/>
            <person name="Schuster S.C."/>
            <person name="Gipson J."/>
            <person name="Zaitshik J."/>
            <person name="Landry C."/>
            <person name="Lawrence M.L."/>
        </authorList>
    </citation>
    <scope>NUCLEOTIDE SEQUENCE [LARGE SCALE GENOMIC DNA]</scope>
    <source>
        <strain evidence="8">93-146</strain>
    </source>
</reference>
<dbReference type="HOGENOM" id="CLU_1699352_0_0_6"/>
<dbReference type="KEGG" id="eic:NT01EI_0539"/>
<name>C5BHH3_EDWI9</name>
<evidence type="ECO:0000256" key="2">
    <source>
        <dbReference type="ARBA" id="ARBA00022475"/>
    </source>
</evidence>
<dbReference type="EMBL" id="CP001600">
    <property type="protein sequence ID" value="ACR67772.1"/>
    <property type="molecule type" value="Genomic_DNA"/>
</dbReference>
<feature type="transmembrane region" description="Helical" evidence="6">
    <location>
        <begin position="43"/>
        <end position="66"/>
    </location>
</feature>
<dbReference type="Pfam" id="PF13520">
    <property type="entry name" value="AA_permease_2"/>
    <property type="match status" value="1"/>
</dbReference>
<evidence type="ECO:0000256" key="1">
    <source>
        <dbReference type="ARBA" id="ARBA00004651"/>
    </source>
</evidence>
<feature type="transmembrane region" description="Helical" evidence="6">
    <location>
        <begin position="117"/>
        <end position="137"/>
    </location>
</feature>
<dbReference type="Gene3D" id="1.20.1740.10">
    <property type="entry name" value="Amino acid/polyamine transporter I"/>
    <property type="match status" value="1"/>
</dbReference>
<feature type="transmembrane region" description="Helical" evidence="6">
    <location>
        <begin position="87"/>
        <end position="111"/>
    </location>
</feature>
<dbReference type="GO" id="GO:0005886">
    <property type="term" value="C:plasma membrane"/>
    <property type="evidence" value="ECO:0007669"/>
    <property type="project" value="UniProtKB-SubCell"/>
</dbReference>
<evidence type="ECO:0008006" key="9">
    <source>
        <dbReference type="Google" id="ProtNLM"/>
    </source>
</evidence>
<organism evidence="7 8">
    <name type="scientific">Edwardsiella ictaluri (strain 93-146)</name>
    <dbReference type="NCBI Taxonomy" id="634503"/>
    <lineage>
        <taxon>Bacteria</taxon>
        <taxon>Pseudomonadati</taxon>
        <taxon>Pseudomonadota</taxon>
        <taxon>Gammaproteobacteria</taxon>
        <taxon>Enterobacterales</taxon>
        <taxon>Hafniaceae</taxon>
        <taxon>Edwardsiella</taxon>
    </lineage>
</organism>
<dbReference type="GO" id="GO:0022857">
    <property type="term" value="F:transmembrane transporter activity"/>
    <property type="evidence" value="ECO:0007669"/>
    <property type="project" value="InterPro"/>
</dbReference>
<dbReference type="AlphaFoldDB" id="C5BHH3"/>
<dbReference type="PANTHER" id="PTHR42770">
    <property type="entry name" value="AMINO ACID TRANSPORTER-RELATED"/>
    <property type="match status" value="1"/>
</dbReference>
<dbReference type="Proteomes" id="UP000001485">
    <property type="component" value="Chromosome"/>
</dbReference>
<sequence length="174" mass="18080">MAALKQELGLVQGVGLLSTSLLGTGVFAVPALAAQVAGNDSLWTWPLLIVLVFPIAIGFAALGRHFPSAGGAAHFVGKAFGPHMARVTGWLFLSVIPVGLPASLQIAAGFWQALFGWQGVALLVVELITLLTVWLLGMRGAGSSANLQTLIALLVVVLIAAVWWRGGILPTQIP</sequence>
<evidence type="ECO:0000256" key="3">
    <source>
        <dbReference type="ARBA" id="ARBA00022692"/>
    </source>
</evidence>
<evidence type="ECO:0000256" key="6">
    <source>
        <dbReference type="SAM" id="Phobius"/>
    </source>
</evidence>
<gene>
    <name evidence="7" type="ordered locus">NT01EI_0539</name>
</gene>
<keyword evidence="5 6" id="KW-0472">Membrane</keyword>
<dbReference type="InterPro" id="IPR050367">
    <property type="entry name" value="APC_superfamily"/>
</dbReference>
<accession>C5BHH3</accession>
<evidence type="ECO:0000313" key="8">
    <source>
        <dbReference type="Proteomes" id="UP000001485"/>
    </source>
</evidence>
<evidence type="ECO:0000313" key="7">
    <source>
        <dbReference type="EMBL" id="ACR67772.1"/>
    </source>
</evidence>